<evidence type="ECO:0000256" key="1">
    <source>
        <dbReference type="ARBA" id="ARBA00023125"/>
    </source>
</evidence>
<dbReference type="InterPro" id="IPR039532">
    <property type="entry name" value="TetR_C_Firmicutes"/>
</dbReference>
<evidence type="ECO:0000256" key="2">
    <source>
        <dbReference type="PROSITE-ProRule" id="PRU00335"/>
    </source>
</evidence>
<dbReference type="InterPro" id="IPR001647">
    <property type="entry name" value="HTH_TetR"/>
</dbReference>
<evidence type="ECO:0000313" key="4">
    <source>
        <dbReference type="EMBL" id="MCM2437121.1"/>
    </source>
</evidence>
<protein>
    <submittedName>
        <fullName evidence="4">TetR/AcrR family transcriptional regulator</fullName>
    </submittedName>
</protein>
<organism evidence="4 5">
    <name type="scientific">Periweissella beninensis</name>
    <dbReference type="NCBI Taxonomy" id="504936"/>
    <lineage>
        <taxon>Bacteria</taxon>
        <taxon>Bacillati</taxon>
        <taxon>Bacillota</taxon>
        <taxon>Bacilli</taxon>
        <taxon>Lactobacillales</taxon>
        <taxon>Lactobacillaceae</taxon>
        <taxon>Periweissella</taxon>
    </lineage>
</organism>
<sequence length="204" mass="23361">MNKRTQHTTENIKNALIKLLATKPYANISVSDITDFAEINRTTFYTHFTDKDDLLLFIEQNLVEDYSAALDADYAKIPAEPTIAMAYIHNAAVFEKTILFLASKRDTLLALFSSHGDYRLRPRLGRIFKNRFIAELANHNAKLSGRVPDDYAINGLVSHITNMFIFWLYREDPEDPKVLVKIISESCTLSPLQNLSFDEPYQLL</sequence>
<feature type="domain" description="HTH tetR-type" evidence="3">
    <location>
        <begin position="6"/>
        <end position="66"/>
    </location>
</feature>
<keyword evidence="1 2" id="KW-0238">DNA-binding</keyword>
<dbReference type="PANTHER" id="PTHR43479:SF7">
    <property type="entry name" value="TETR-FAMILY TRANSCRIPTIONAL REGULATOR"/>
    <property type="match status" value="1"/>
</dbReference>
<dbReference type="SUPFAM" id="SSF46689">
    <property type="entry name" value="Homeodomain-like"/>
    <property type="match status" value="1"/>
</dbReference>
<dbReference type="Gene3D" id="1.10.357.10">
    <property type="entry name" value="Tetracycline Repressor, domain 2"/>
    <property type="match status" value="1"/>
</dbReference>
<dbReference type="PANTHER" id="PTHR43479">
    <property type="entry name" value="ACREF/ENVCD OPERON REPRESSOR-RELATED"/>
    <property type="match status" value="1"/>
</dbReference>
<gene>
    <name evidence="4" type="ORF">KAK10_04160</name>
</gene>
<accession>A0ABT0VH04</accession>
<dbReference type="Pfam" id="PF00440">
    <property type="entry name" value="TetR_N"/>
    <property type="match status" value="1"/>
</dbReference>
<dbReference type="InterPro" id="IPR050624">
    <property type="entry name" value="HTH-type_Tx_Regulator"/>
</dbReference>
<reference evidence="4" key="1">
    <citation type="submission" date="2021-04" db="EMBL/GenBank/DDBJ databases">
        <title>Taxonomic assessment of Weissella genus.</title>
        <authorList>
            <person name="Fanelli F."/>
            <person name="Chieffi D."/>
            <person name="Dell'Aquila A."/>
            <person name="Gyu-Sung C."/>
            <person name="Franz C.M.A.P."/>
            <person name="Fusco V."/>
        </authorList>
    </citation>
    <scope>NUCLEOTIDE SEQUENCE</scope>
    <source>
        <strain evidence="4">LMG 25373</strain>
    </source>
</reference>
<dbReference type="Pfam" id="PF14278">
    <property type="entry name" value="TetR_C_8"/>
    <property type="match status" value="1"/>
</dbReference>
<evidence type="ECO:0000313" key="5">
    <source>
        <dbReference type="Proteomes" id="UP001057481"/>
    </source>
</evidence>
<keyword evidence="5" id="KW-1185">Reference proteome</keyword>
<evidence type="ECO:0000259" key="3">
    <source>
        <dbReference type="PROSITE" id="PS50977"/>
    </source>
</evidence>
<dbReference type="EMBL" id="JAGMVS010000051">
    <property type="protein sequence ID" value="MCM2437121.1"/>
    <property type="molecule type" value="Genomic_DNA"/>
</dbReference>
<comment type="caution">
    <text evidence="4">The sequence shown here is derived from an EMBL/GenBank/DDBJ whole genome shotgun (WGS) entry which is preliminary data.</text>
</comment>
<dbReference type="Proteomes" id="UP001057481">
    <property type="component" value="Unassembled WGS sequence"/>
</dbReference>
<proteinExistence type="predicted"/>
<dbReference type="PROSITE" id="PS50977">
    <property type="entry name" value="HTH_TETR_2"/>
    <property type="match status" value="1"/>
</dbReference>
<feature type="DNA-binding region" description="H-T-H motif" evidence="2">
    <location>
        <begin position="29"/>
        <end position="48"/>
    </location>
</feature>
<dbReference type="RefSeq" id="WP_205144260.1">
    <property type="nucleotide sequence ID" value="NZ_JAFBDN010000027.1"/>
</dbReference>
<name>A0ABT0VH04_9LACO</name>
<dbReference type="InterPro" id="IPR009057">
    <property type="entry name" value="Homeodomain-like_sf"/>
</dbReference>